<name>A0ABS5YT53_9ACTN</name>
<comment type="caution">
    <text evidence="2">The sequence shown here is derived from an EMBL/GenBank/DDBJ whole genome shotgun (WGS) entry which is preliminary data.</text>
</comment>
<dbReference type="Pfam" id="PF01636">
    <property type="entry name" value="APH"/>
    <property type="match status" value="1"/>
</dbReference>
<organism evidence="2 3">
    <name type="scientific">Paractinoplanes bogorensis</name>
    <dbReference type="NCBI Taxonomy" id="1610840"/>
    <lineage>
        <taxon>Bacteria</taxon>
        <taxon>Bacillati</taxon>
        <taxon>Actinomycetota</taxon>
        <taxon>Actinomycetes</taxon>
        <taxon>Micromonosporales</taxon>
        <taxon>Micromonosporaceae</taxon>
        <taxon>Paractinoplanes</taxon>
    </lineage>
</organism>
<gene>
    <name evidence="2" type="ORF">KOI35_24310</name>
</gene>
<evidence type="ECO:0000313" key="3">
    <source>
        <dbReference type="Proteomes" id="UP001519654"/>
    </source>
</evidence>
<dbReference type="InterPro" id="IPR011009">
    <property type="entry name" value="Kinase-like_dom_sf"/>
</dbReference>
<feature type="domain" description="Aminoglycoside phosphotransferase" evidence="1">
    <location>
        <begin position="36"/>
        <end position="220"/>
    </location>
</feature>
<dbReference type="SUPFAM" id="SSF56112">
    <property type="entry name" value="Protein kinase-like (PK-like)"/>
    <property type="match status" value="1"/>
</dbReference>
<evidence type="ECO:0000313" key="2">
    <source>
        <dbReference type="EMBL" id="MBU2666637.1"/>
    </source>
</evidence>
<accession>A0ABS5YT53</accession>
<proteinExistence type="predicted"/>
<keyword evidence="3" id="KW-1185">Reference proteome</keyword>
<dbReference type="EMBL" id="JAHKKG010000007">
    <property type="protein sequence ID" value="MBU2666637.1"/>
    <property type="molecule type" value="Genomic_DNA"/>
</dbReference>
<sequence length="292" mass="31749">MHDVMRRMAVGLNVDASDAHLLHMANNATFVLPSAGLVIRIIRSRTLLDRVHKVVELGGYFGQVGAPTIRLAEEIIQPVADGDALASVWQWVPPTDPTPDARDLGVALRQFHALGLPPFSLLVWDPIGDAHRRISDAEALDESDRDYLLAWCDRLQPQLEAFAAGQPAGLVHGDAHQGNLLREQDGRILLCDFDATCAGPWQVDLVPAPANEARFGPSGAHKQLASAYGYDITTDPAWPLLQEARELKMVVGGVPMLVSSPGAAAEFRLRLDSIRDKDYSVRWTAFSDLAGG</sequence>
<dbReference type="Proteomes" id="UP001519654">
    <property type="component" value="Unassembled WGS sequence"/>
</dbReference>
<reference evidence="2 3" key="1">
    <citation type="submission" date="2021-06" db="EMBL/GenBank/DDBJ databases">
        <title>Actinoplanes lichenicola sp. nov., and Actinoplanes ovalisporus sp. nov., isolated from lichen in Thailand.</title>
        <authorList>
            <person name="Saeng-In P."/>
            <person name="Kanchanasin P."/>
            <person name="Yuki M."/>
            <person name="Kudo T."/>
            <person name="Ohkuma M."/>
            <person name="Phongsopitanun W."/>
            <person name="Tanasupawat S."/>
        </authorList>
    </citation>
    <scope>NUCLEOTIDE SEQUENCE [LARGE SCALE GENOMIC DNA]</scope>
    <source>
        <strain evidence="2 3">NBRC 110975</strain>
    </source>
</reference>
<evidence type="ECO:0000259" key="1">
    <source>
        <dbReference type="Pfam" id="PF01636"/>
    </source>
</evidence>
<protein>
    <submittedName>
        <fullName evidence="2">Aminoglycoside phosphotransferase family protein</fullName>
    </submittedName>
</protein>
<dbReference type="Gene3D" id="3.90.1200.10">
    <property type="match status" value="1"/>
</dbReference>
<dbReference type="InterPro" id="IPR002575">
    <property type="entry name" value="Aminoglycoside_PTrfase"/>
</dbReference>